<name>A0A077Q120_XENBV</name>
<dbReference type="Proteomes" id="UP000028493">
    <property type="component" value="Unassembled WGS sequence"/>
</dbReference>
<evidence type="ECO:0000313" key="2">
    <source>
        <dbReference type="EMBL" id="CDH26621.1"/>
    </source>
</evidence>
<sequence length="126" mass="13813">MHRATSNQNSQPPTSWSSSPRGSHPQATRPGIECHFQKTIARNVRSRLHSIAGVVEQIADPILGGRSFRSNGTVKVLIELDVILQGPKIGRSHSYRLNPQFGWKDTVNNHKKALTNGLSVIQGGRA</sequence>
<comment type="caution">
    <text evidence="2">The sequence shown here is derived from an EMBL/GenBank/DDBJ whole genome shotgun (WGS) entry which is preliminary data.</text>
</comment>
<accession>A0A077Q120</accession>
<proteinExistence type="predicted"/>
<dbReference type="AlphaFoldDB" id="A0A077Q120"/>
<gene>
    <name evidence="2" type="ORF">XBKB1_800022</name>
</gene>
<dbReference type="EMBL" id="CBSZ010000418">
    <property type="protein sequence ID" value="CDH26621.1"/>
    <property type="molecule type" value="Genomic_DNA"/>
</dbReference>
<protein>
    <submittedName>
        <fullName evidence="2">Uncharacterized protein</fullName>
    </submittedName>
</protein>
<feature type="region of interest" description="Disordered" evidence="1">
    <location>
        <begin position="1"/>
        <end position="31"/>
    </location>
</feature>
<feature type="compositionally biased region" description="Polar residues" evidence="1">
    <location>
        <begin position="1"/>
        <end position="21"/>
    </location>
</feature>
<reference evidence="2" key="1">
    <citation type="submission" date="2013-07" db="EMBL/GenBank/DDBJ databases">
        <title>Sub-species coevolution in mutualistic symbiosis.</title>
        <authorList>
            <person name="Murfin K."/>
            <person name="Klassen J."/>
            <person name="Lee M."/>
            <person name="Forst S."/>
            <person name="Stock P."/>
            <person name="Goodrich-Blair H."/>
        </authorList>
    </citation>
    <scope>NUCLEOTIDE SEQUENCE [LARGE SCALE GENOMIC DNA]</scope>
    <source>
        <strain evidence="2">Kraussei Becker Underwood</strain>
    </source>
</reference>
<evidence type="ECO:0000256" key="1">
    <source>
        <dbReference type="SAM" id="MobiDB-lite"/>
    </source>
</evidence>
<dbReference type="HOGENOM" id="CLU_1980764_0_0_6"/>
<organism evidence="2">
    <name type="scientific">Xenorhabdus bovienii str. kraussei Becker Underwood</name>
    <dbReference type="NCBI Taxonomy" id="1398204"/>
    <lineage>
        <taxon>Bacteria</taxon>
        <taxon>Pseudomonadati</taxon>
        <taxon>Pseudomonadota</taxon>
        <taxon>Gammaproteobacteria</taxon>
        <taxon>Enterobacterales</taxon>
        <taxon>Morganellaceae</taxon>
        <taxon>Xenorhabdus</taxon>
    </lineage>
</organism>